<proteinExistence type="predicted"/>
<evidence type="ECO:0000313" key="2">
    <source>
        <dbReference type="EMBL" id="KAJ1160588.1"/>
    </source>
</evidence>
<accession>A0AAV7SBJ7</accession>
<name>A0AAV7SBJ7_PLEWA</name>
<dbReference type="AlphaFoldDB" id="A0AAV7SBJ7"/>
<feature type="region of interest" description="Disordered" evidence="1">
    <location>
        <begin position="37"/>
        <end position="73"/>
    </location>
</feature>
<gene>
    <name evidence="2" type="ORF">NDU88_001084</name>
</gene>
<feature type="region of interest" description="Disordered" evidence="1">
    <location>
        <begin position="120"/>
        <end position="147"/>
    </location>
</feature>
<organism evidence="2 3">
    <name type="scientific">Pleurodeles waltl</name>
    <name type="common">Iberian ribbed newt</name>
    <dbReference type="NCBI Taxonomy" id="8319"/>
    <lineage>
        <taxon>Eukaryota</taxon>
        <taxon>Metazoa</taxon>
        <taxon>Chordata</taxon>
        <taxon>Craniata</taxon>
        <taxon>Vertebrata</taxon>
        <taxon>Euteleostomi</taxon>
        <taxon>Amphibia</taxon>
        <taxon>Batrachia</taxon>
        <taxon>Caudata</taxon>
        <taxon>Salamandroidea</taxon>
        <taxon>Salamandridae</taxon>
        <taxon>Pleurodelinae</taxon>
        <taxon>Pleurodeles</taxon>
    </lineage>
</organism>
<keyword evidence="3" id="KW-1185">Reference proteome</keyword>
<evidence type="ECO:0000313" key="3">
    <source>
        <dbReference type="Proteomes" id="UP001066276"/>
    </source>
</evidence>
<sequence length="147" mass="15994">MGHRYRSYWIGRAHGSFRSVGPPHGLQAVAALQRIHRQVQAHQSHPRPEEPSESSLPSSPVRPEPGHTSLLSAPATGLVGVPLYSSAIGSPFAASVLRRPLGRRIRVANYHTAQADHSYGSTSLFRRPSGGKTHSAVSSMRSWADFR</sequence>
<comment type="caution">
    <text evidence="2">The sequence shown here is derived from an EMBL/GenBank/DDBJ whole genome shotgun (WGS) entry which is preliminary data.</text>
</comment>
<dbReference type="EMBL" id="JANPWB010000008">
    <property type="protein sequence ID" value="KAJ1160588.1"/>
    <property type="molecule type" value="Genomic_DNA"/>
</dbReference>
<reference evidence="2" key="1">
    <citation type="journal article" date="2022" name="bioRxiv">
        <title>Sequencing and chromosome-scale assembly of the giantPleurodeles waltlgenome.</title>
        <authorList>
            <person name="Brown T."/>
            <person name="Elewa A."/>
            <person name="Iarovenko S."/>
            <person name="Subramanian E."/>
            <person name="Araus A.J."/>
            <person name="Petzold A."/>
            <person name="Susuki M."/>
            <person name="Suzuki K.-i.T."/>
            <person name="Hayashi T."/>
            <person name="Toyoda A."/>
            <person name="Oliveira C."/>
            <person name="Osipova E."/>
            <person name="Leigh N.D."/>
            <person name="Simon A."/>
            <person name="Yun M.H."/>
        </authorList>
    </citation>
    <scope>NUCLEOTIDE SEQUENCE</scope>
    <source>
        <strain evidence="2">20211129_DDA</strain>
        <tissue evidence="2">Liver</tissue>
    </source>
</reference>
<evidence type="ECO:0000256" key="1">
    <source>
        <dbReference type="SAM" id="MobiDB-lite"/>
    </source>
</evidence>
<protein>
    <submittedName>
        <fullName evidence="2">Uncharacterized protein</fullName>
    </submittedName>
</protein>
<dbReference type="Proteomes" id="UP001066276">
    <property type="component" value="Chromosome 4_2"/>
</dbReference>